<keyword evidence="2" id="KW-0732">Signal</keyword>
<gene>
    <name evidence="6" type="ORF">FPZ11_14845</name>
</gene>
<dbReference type="Proteomes" id="UP000320216">
    <property type="component" value="Chromosome"/>
</dbReference>
<dbReference type="InterPro" id="IPR013320">
    <property type="entry name" value="ConA-like_dom_sf"/>
</dbReference>
<feature type="compositionally biased region" description="Basic residues" evidence="4">
    <location>
        <begin position="776"/>
        <end position="787"/>
    </location>
</feature>
<dbReference type="InterPro" id="IPR006558">
    <property type="entry name" value="LamG-like"/>
</dbReference>
<protein>
    <recommendedName>
        <fullName evidence="5">LamG-like jellyroll fold domain-containing protein</fullName>
    </recommendedName>
</protein>
<dbReference type="Pfam" id="PF09479">
    <property type="entry name" value="Flg_new"/>
    <property type="match status" value="1"/>
</dbReference>
<dbReference type="OrthoDB" id="4983883at2"/>
<dbReference type="KEGG" id="huw:FPZ11_14845"/>
<dbReference type="AlphaFoldDB" id="A0A5B8M6W3"/>
<keyword evidence="3" id="KW-1015">Disulfide bond</keyword>
<accession>A0A5B8M6W3</accession>
<dbReference type="InterPro" id="IPR042229">
    <property type="entry name" value="Listeria/Bacterioides_rpt_sf"/>
</dbReference>
<dbReference type="EMBL" id="CP042305">
    <property type="protein sequence ID" value="QDZ15879.1"/>
    <property type="molecule type" value="Genomic_DNA"/>
</dbReference>
<evidence type="ECO:0000256" key="3">
    <source>
        <dbReference type="ARBA" id="ARBA00023157"/>
    </source>
</evidence>
<keyword evidence="7" id="KW-1185">Reference proteome</keyword>
<dbReference type="RefSeq" id="WP_146321913.1">
    <property type="nucleotide sequence ID" value="NZ_CP042305.1"/>
</dbReference>
<organism evidence="6 7">
    <name type="scientific">Humibacter ginsenosidimutans</name>
    <dbReference type="NCBI Taxonomy" id="2599293"/>
    <lineage>
        <taxon>Bacteria</taxon>
        <taxon>Bacillati</taxon>
        <taxon>Actinomycetota</taxon>
        <taxon>Actinomycetes</taxon>
        <taxon>Micrococcales</taxon>
        <taxon>Microbacteriaceae</taxon>
        <taxon>Humibacter</taxon>
    </lineage>
</organism>
<feature type="domain" description="LamG-like jellyroll fold" evidence="5">
    <location>
        <begin position="119"/>
        <end position="267"/>
    </location>
</feature>
<dbReference type="InterPro" id="IPR013378">
    <property type="entry name" value="InlB-like_B-rpt"/>
</dbReference>
<evidence type="ECO:0000256" key="4">
    <source>
        <dbReference type="SAM" id="MobiDB-lite"/>
    </source>
</evidence>
<dbReference type="PANTHER" id="PTHR42535:SF2">
    <property type="entry name" value="CHROMOSOME UNDETERMINED SCAFFOLD_146, WHOLE GENOME SHOTGUN SEQUENCE"/>
    <property type="match status" value="1"/>
</dbReference>
<reference evidence="6 7" key="1">
    <citation type="submission" date="2019-07" db="EMBL/GenBank/DDBJ databases">
        <title>Full genome sequence of Humibacter sp. WJ7-1.</title>
        <authorList>
            <person name="Im W.-T."/>
        </authorList>
    </citation>
    <scope>NUCLEOTIDE SEQUENCE [LARGE SCALE GENOMIC DNA]</scope>
    <source>
        <strain evidence="6 7">WJ7-1</strain>
    </source>
</reference>
<evidence type="ECO:0000313" key="7">
    <source>
        <dbReference type="Proteomes" id="UP000320216"/>
    </source>
</evidence>
<dbReference type="PANTHER" id="PTHR42535">
    <property type="entry name" value="OOKINETE PROTEIN, PUTATIVE-RELATED"/>
    <property type="match status" value="1"/>
</dbReference>
<dbReference type="GO" id="GO:0030313">
    <property type="term" value="C:cell envelope"/>
    <property type="evidence" value="ECO:0007669"/>
    <property type="project" value="UniProtKB-SubCell"/>
</dbReference>
<evidence type="ECO:0000256" key="1">
    <source>
        <dbReference type="ARBA" id="ARBA00004196"/>
    </source>
</evidence>
<dbReference type="SMART" id="SM00560">
    <property type="entry name" value="LamGL"/>
    <property type="match status" value="1"/>
</dbReference>
<dbReference type="Gene3D" id="2.60.40.4270">
    <property type="entry name" value="Listeria-Bacteroides repeat domain"/>
    <property type="match status" value="1"/>
</dbReference>
<dbReference type="Pfam" id="PF13385">
    <property type="entry name" value="Laminin_G_3"/>
    <property type="match status" value="2"/>
</dbReference>
<feature type="region of interest" description="Disordered" evidence="4">
    <location>
        <begin position="763"/>
        <end position="807"/>
    </location>
</feature>
<proteinExistence type="predicted"/>
<evidence type="ECO:0000259" key="5">
    <source>
        <dbReference type="SMART" id="SM00560"/>
    </source>
</evidence>
<evidence type="ECO:0000256" key="2">
    <source>
        <dbReference type="ARBA" id="ARBA00022729"/>
    </source>
</evidence>
<dbReference type="Gene3D" id="2.60.120.200">
    <property type="match status" value="2"/>
</dbReference>
<evidence type="ECO:0000313" key="6">
    <source>
        <dbReference type="EMBL" id="QDZ15879.1"/>
    </source>
</evidence>
<comment type="subcellular location">
    <subcellularLocation>
        <location evidence="1">Cell envelope</location>
    </subcellularLocation>
</comment>
<dbReference type="SUPFAM" id="SSF49899">
    <property type="entry name" value="Concanavalin A-like lectins/glucanases"/>
    <property type="match status" value="2"/>
</dbReference>
<sequence length="807" mass="83302">MVVLRSVSRVLLASRARRILAVLAAAVLVIGGGAIGALAIAAPATAAPTPEDAVKPVASYTFDGDTGTKVVDSSGNGNDATWVGTPSYASGIAGKAASVSGGANYVKLPLVAGKTDASSSFSYEFWMQEHSRTSYGPIVSNQNFTHCYNKGLTLYNQTTPGVLEACWGQTSGGSTNEYVHNIQGSVVGEWHQVAVVVDRSANTAVFYVDGVQQATSPAGSITSTTAFNSGLAFNIGGLSGSETDAADGATDASIDDFNFYDAAISADQVAADFAASNPASTGYTIAFDGNGATGGSTASQTMTLGEATALTKNGFTRTGYQFVGWAKSASGAVAYTDGQSVSDLSTTAGSTVTLHAVWNRLRAAGDSVAPIISYDFDNDSGSIVRDSSGNGNDGTWSGTASFEAGVEGRSAYVNSPAGSQQGVNFFRLPLIAGKTDGASSFSYVFWLKEASSSSDSPIVSNQDFVHCYNKGATLYNTAGQPGILRACFGQNGSSTSQNYLPQVSSTSVIDSWHQVAVVVDRSAGTMTTYLDGAVTAQSTGLTSVFNLVSGYAFAVGADGSGADAGDGFVNADIDDFDFYAAPISAGQIQNDYAATNPNTTASDSGSTIDKGFVSDTFRAPQVRAGGDFSQSVAGLWNGGKVTSYTKVSGDGWLHVSSDGVVSGTAPSDVPDNPSSITVQATDGTTTSQIEVETTVIRKHASAQLATATWNLWDAGTHVNDSTFKDLAVIAANGLQVIGLQEDDGTVATRLADALGWHAVEGGGRHRHPLRLPCGGGRRRQGGQRRPGRIRDRTRPWARPEGLERRTG</sequence>
<name>A0A5B8M6W3_9MICO</name>